<proteinExistence type="predicted"/>
<reference evidence="3 4" key="1">
    <citation type="submission" date="2024-09" db="EMBL/GenBank/DDBJ databases">
        <authorList>
            <person name="Sun Q."/>
            <person name="Mori K."/>
        </authorList>
    </citation>
    <scope>NUCLEOTIDE SEQUENCE [LARGE SCALE GENOMIC DNA]</scope>
    <source>
        <strain evidence="3 4">NCAIM B.02537</strain>
    </source>
</reference>
<feature type="compositionally biased region" description="Basic residues" evidence="1">
    <location>
        <begin position="42"/>
        <end position="60"/>
    </location>
</feature>
<protein>
    <submittedName>
        <fullName evidence="3">Copper resistance protein B</fullName>
    </submittedName>
</protein>
<evidence type="ECO:0000313" key="4">
    <source>
        <dbReference type="Proteomes" id="UP001589943"/>
    </source>
</evidence>
<evidence type="ECO:0000256" key="2">
    <source>
        <dbReference type="SAM" id="SignalP"/>
    </source>
</evidence>
<feature type="region of interest" description="Disordered" evidence="1">
    <location>
        <begin position="41"/>
        <end position="156"/>
    </location>
</feature>
<feature type="signal peptide" evidence="2">
    <location>
        <begin position="1"/>
        <end position="20"/>
    </location>
</feature>
<sequence>MKLLLVSTAVAIALASPAAAQMDMNMPGMKMPPPAAAQVVRAKPKAKPVKRRAPKARIRARPTQVVAPTRRAAPPVPHPAAGHGTAGMPGMDKPPAAPAPAPAGQETPAAPGHDMASMPGMDMGKPDTTVPADPHADHDMTAMPGMSSGDAEIGTAPAPAAATDHAADALFDPAVMARSRSALRRENGAFSGSMILFDLAEYQPRPGGDGYRWESDAWFGGDIDRLQIKTEGEGSFGKPIDDFEVQALYSRAISPFWNAHVGIRHDIAPNPSRTYAVFGVEGLAPYWLHLTGQLFLSDKGDVRARFEGSYDERITQKLILQPRFELNLSAQDMPAIGIGSGLTSFELGARLRYELRKEFAPYIGVEWSGQTGDTARYMRLSGDKPNAVIVVAGIRFWF</sequence>
<dbReference type="EMBL" id="JBHLTL010000005">
    <property type="protein sequence ID" value="MFC0589516.1"/>
    <property type="molecule type" value="Genomic_DNA"/>
</dbReference>
<keyword evidence="4" id="KW-1185">Reference proteome</keyword>
<dbReference type="Proteomes" id="UP001589943">
    <property type="component" value="Unassembled WGS sequence"/>
</dbReference>
<organism evidence="3 4">
    <name type="scientific">Novosphingobium aquiterrae</name>
    <dbReference type="NCBI Taxonomy" id="624388"/>
    <lineage>
        <taxon>Bacteria</taxon>
        <taxon>Pseudomonadati</taxon>
        <taxon>Pseudomonadota</taxon>
        <taxon>Alphaproteobacteria</taxon>
        <taxon>Sphingomonadales</taxon>
        <taxon>Sphingomonadaceae</taxon>
        <taxon>Novosphingobium</taxon>
    </lineage>
</organism>
<dbReference type="Pfam" id="PF05275">
    <property type="entry name" value="CopB"/>
    <property type="match status" value="1"/>
</dbReference>
<evidence type="ECO:0000256" key="1">
    <source>
        <dbReference type="SAM" id="MobiDB-lite"/>
    </source>
</evidence>
<gene>
    <name evidence="3" type="ORF">ACFFF7_08840</name>
</gene>
<dbReference type="RefSeq" id="WP_379481015.1">
    <property type="nucleotide sequence ID" value="NZ_JBHLTL010000005.1"/>
</dbReference>
<dbReference type="InterPro" id="IPR007939">
    <property type="entry name" value="Cu-R_B_prcur"/>
</dbReference>
<feature type="chain" id="PRO_5046790919" evidence="2">
    <location>
        <begin position="21"/>
        <end position="398"/>
    </location>
</feature>
<name>A0ABV6PI77_9SPHN</name>
<evidence type="ECO:0000313" key="3">
    <source>
        <dbReference type="EMBL" id="MFC0589516.1"/>
    </source>
</evidence>
<accession>A0ABV6PI77</accession>
<keyword evidence="2" id="KW-0732">Signal</keyword>
<feature type="compositionally biased region" description="Low complexity" evidence="1">
    <location>
        <begin position="66"/>
        <end position="94"/>
    </location>
</feature>
<comment type="caution">
    <text evidence="3">The sequence shown here is derived from an EMBL/GenBank/DDBJ whole genome shotgun (WGS) entry which is preliminary data.</text>
</comment>
<feature type="compositionally biased region" description="Low complexity" evidence="1">
    <location>
        <begin position="102"/>
        <end position="112"/>
    </location>
</feature>